<reference evidence="2" key="1">
    <citation type="submission" date="2021-11" db="EMBL/GenBank/DDBJ databases">
        <title>Purpureocillium_takamizusanense_genome.</title>
        <authorList>
            <person name="Nguyen N.-H."/>
        </authorList>
    </citation>
    <scope>NUCLEOTIDE SEQUENCE</scope>
    <source>
        <strain evidence="2">PT3</strain>
    </source>
</reference>
<accession>A0A9Q8V7F1</accession>
<keyword evidence="3" id="KW-1185">Reference proteome</keyword>
<dbReference type="KEGG" id="ptkz:JDV02_001010"/>
<feature type="region of interest" description="Disordered" evidence="1">
    <location>
        <begin position="1"/>
        <end position="28"/>
    </location>
</feature>
<evidence type="ECO:0000256" key="1">
    <source>
        <dbReference type="SAM" id="MobiDB-lite"/>
    </source>
</evidence>
<dbReference type="RefSeq" id="XP_047837857.1">
    <property type="nucleotide sequence ID" value="XM_047981896.1"/>
</dbReference>
<organism evidence="2 3">
    <name type="scientific">Purpureocillium takamizusanense</name>
    <dbReference type="NCBI Taxonomy" id="2060973"/>
    <lineage>
        <taxon>Eukaryota</taxon>
        <taxon>Fungi</taxon>
        <taxon>Dikarya</taxon>
        <taxon>Ascomycota</taxon>
        <taxon>Pezizomycotina</taxon>
        <taxon>Sordariomycetes</taxon>
        <taxon>Hypocreomycetidae</taxon>
        <taxon>Hypocreales</taxon>
        <taxon>Ophiocordycipitaceae</taxon>
        <taxon>Purpureocillium</taxon>
    </lineage>
</organism>
<feature type="compositionally biased region" description="Pro residues" evidence="1">
    <location>
        <begin position="1"/>
        <end position="10"/>
    </location>
</feature>
<evidence type="ECO:0000313" key="3">
    <source>
        <dbReference type="Proteomes" id="UP000829364"/>
    </source>
</evidence>
<dbReference type="GeneID" id="72062974"/>
<dbReference type="Proteomes" id="UP000829364">
    <property type="component" value="Chromosome 1"/>
</dbReference>
<sequence>MTALPPPPSYPFTEQAAHDEKQYGPPVMPPPALFAAGPPVVVVVAGAAARAGCCVSSAPHSTSSCIADRQAVRVSEPADAWKAKPTNQQPPAGLPRVCPVSTTACAISQAMHGCMAHRHRARDGGGNGSTRGSNE</sequence>
<dbReference type="EMBL" id="CP086354">
    <property type="protein sequence ID" value="UNI14376.1"/>
    <property type="molecule type" value="Genomic_DNA"/>
</dbReference>
<proteinExistence type="predicted"/>
<dbReference type="AlphaFoldDB" id="A0A9Q8V7F1"/>
<name>A0A9Q8V7F1_9HYPO</name>
<protein>
    <submittedName>
        <fullName evidence="2">Uncharacterized protein</fullName>
    </submittedName>
</protein>
<gene>
    <name evidence="2" type="ORF">JDV02_001010</name>
</gene>
<evidence type="ECO:0000313" key="2">
    <source>
        <dbReference type="EMBL" id="UNI14376.1"/>
    </source>
</evidence>